<sequence>MMNKFLEKQNLLIQLSETENLLNLSGDHPFMSIGLRQKVEKLRNALENLNDDFLNPTISLLFSGNAVSGSLGIKSSFLGKVLNPIQDMIKTQTAELKFNRSSKRGRVKGNRESEMYLTSLPVGSFGVELSHLNSDNLFSDLEVSNGLENVSEILKKTTESDEAFAEIVSEIPARTLNNLRRFLKEVADEDSIIKMYVGNEEILISKDAVKLGYDRVKSIEESEELIFVEGVLKGILLDANKFEFVDNNGERYNGKISDDIDTDEVINFTKDFLNEQCTVQLLKKTIILKGDKVKFIYTLNNIDQ</sequence>
<evidence type="ECO:0000313" key="1">
    <source>
        <dbReference type="EMBL" id="MDM1049401.1"/>
    </source>
</evidence>
<proteinExistence type="predicted"/>
<name>A0ABT7NQC7_9SPHI</name>
<organism evidence="1 2">
    <name type="scientific">Sphingobacterium hotanense</name>
    <dbReference type="NCBI Taxonomy" id="649196"/>
    <lineage>
        <taxon>Bacteria</taxon>
        <taxon>Pseudomonadati</taxon>
        <taxon>Bacteroidota</taxon>
        <taxon>Sphingobacteriia</taxon>
        <taxon>Sphingobacteriales</taxon>
        <taxon>Sphingobacteriaceae</taxon>
        <taxon>Sphingobacterium</taxon>
    </lineage>
</organism>
<evidence type="ECO:0000313" key="2">
    <source>
        <dbReference type="Proteomes" id="UP001170954"/>
    </source>
</evidence>
<reference evidence="1" key="2">
    <citation type="journal article" date="2022" name="Sci. Total Environ.">
        <title>Prevalence, transmission, and molecular epidemiology of tet(X)-positive bacteria among humans, animals, and environmental niches in China: An epidemiological, and genomic-based study.</title>
        <authorList>
            <person name="Dong N."/>
            <person name="Zeng Y."/>
            <person name="Cai C."/>
            <person name="Sun C."/>
            <person name="Lu J."/>
            <person name="Liu C."/>
            <person name="Zhou H."/>
            <person name="Sun Q."/>
            <person name="Shu L."/>
            <person name="Wang H."/>
            <person name="Wang Y."/>
            <person name="Wang S."/>
            <person name="Wu C."/>
            <person name="Chan E.W."/>
            <person name="Chen G."/>
            <person name="Shen Z."/>
            <person name="Chen S."/>
            <person name="Zhang R."/>
        </authorList>
    </citation>
    <scope>NUCLEOTIDE SEQUENCE</scope>
    <source>
        <strain evidence="1">R1692</strain>
    </source>
</reference>
<gene>
    <name evidence="1" type="ORF">HX018_14250</name>
</gene>
<comment type="caution">
    <text evidence="1">The sequence shown here is derived from an EMBL/GenBank/DDBJ whole genome shotgun (WGS) entry which is preliminary data.</text>
</comment>
<dbReference type="Proteomes" id="UP001170954">
    <property type="component" value="Unassembled WGS sequence"/>
</dbReference>
<reference evidence="1" key="1">
    <citation type="submission" date="2020-06" db="EMBL/GenBank/DDBJ databases">
        <authorList>
            <person name="Dong N."/>
        </authorList>
    </citation>
    <scope>NUCLEOTIDE SEQUENCE</scope>
    <source>
        <strain evidence="1">R1692</strain>
    </source>
</reference>
<accession>A0ABT7NQC7</accession>
<protein>
    <submittedName>
        <fullName evidence="1">Uncharacterized protein</fullName>
    </submittedName>
</protein>
<dbReference type="EMBL" id="JACAGK010000045">
    <property type="protein sequence ID" value="MDM1049401.1"/>
    <property type="molecule type" value="Genomic_DNA"/>
</dbReference>
<dbReference type="RefSeq" id="WP_286651834.1">
    <property type="nucleotide sequence ID" value="NZ_JACAGK010000045.1"/>
</dbReference>
<keyword evidence="2" id="KW-1185">Reference proteome</keyword>